<dbReference type="Pfam" id="PF15943">
    <property type="entry name" value="YdaS_toxin"/>
    <property type="match status" value="1"/>
</dbReference>
<proteinExistence type="predicted"/>
<organism evidence="1 2">
    <name type="scientific">Parasutterella muris</name>
    <dbReference type="NCBI Taxonomy" id="2565572"/>
    <lineage>
        <taxon>Bacteria</taxon>
        <taxon>Pseudomonadati</taxon>
        <taxon>Pseudomonadota</taxon>
        <taxon>Betaproteobacteria</taxon>
        <taxon>Burkholderiales</taxon>
        <taxon>Sutterellaceae</taxon>
        <taxon>Parasutterella</taxon>
    </lineage>
</organism>
<dbReference type="OrthoDB" id="6446140at2"/>
<evidence type="ECO:0000313" key="1">
    <source>
        <dbReference type="EMBL" id="MVX57014.1"/>
    </source>
</evidence>
<name>A0A6L6YI03_9BURK</name>
<dbReference type="EMBL" id="WSRP01000020">
    <property type="protein sequence ID" value="MVX57014.1"/>
    <property type="molecule type" value="Genomic_DNA"/>
</dbReference>
<keyword evidence="2" id="KW-1185">Reference proteome</keyword>
<dbReference type="GO" id="GO:0003677">
    <property type="term" value="F:DNA binding"/>
    <property type="evidence" value="ECO:0007669"/>
    <property type="project" value="InterPro"/>
</dbReference>
<dbReference type="InterPro" id="IPR010982">
    <property type="entry name" value="Lambda_DNA-bd_dom_sf"/>
</dbReference>
<reference evidence="1 2" key="1">
    <citation type="submission" date="2019-12" db="EMBL/GenBank/DDBJ databases">
        <title>Microbes associate with the intestines of laboratory mice.</title>
        <authorList>
            <person name="Navarre W."/>
            <person name="Wong E."/>
        </authorList>
    </citation>
    <scope>NUCLEOTIDE SEQUENCE [LARGE SCALE GENOMIC DNA]</scope>
    <source>
        <strain evidence="1 2">NM82_D38</strain>
    </source>
</reference>
<comment type="caution">
    <text evidence="1">The sequence shown here is derived from an EMBL/GenBank/DDBJ whole genome shotgun (WGS) entry which is preliminary data.</text>
</comment>
<dbReference type="Gene3D" id="1.10.260.40">
    <property type="entry name" value="lambda repressor-like DNA-binding domains"/>
    <property type="match status" value="1"/>
</dbReference>
<protein>
    <submittedName>
        <fullName evidence="1">Transcriptional regulator</fullName>
    </submittedName>
</protein>
<accession>A0A6L6YI03</accession>
<dbReference type="SUPFAM" id="SSF47413">
    <property type="entry name" value="lambda repressor-like DNA-binding domains"/>
    <property type="match status" value="1"/>
</dbReference>
<dbReference type="Proteomes" id="UP000472580">
    <property type="component" value="Unassembled WGS sequence"/>
</dbReference>
<dbReference type="InterPro" id="IPR031856">
    <property type="entry name" value="YdaS_toxin-like"/>
</dbReference>
<gene>
    <name evidence="1" type="ORF">E5987_07300</name>
</gene>
<sequence>MKLQEYFLTEGAKTPYALSKYLKILPSNVYGWLRHNRNIPVAHCAKIERFTDGKVTCEELNPGYDWDALWNALSNREERRKNA</sequence>
<dbReference type="RefSeq" id="WP_160335446.1">
    <property type="nucleotide sequence ID" value="NZ_CALPCV010000014.1"/>
</dbReference>
<dbReference type="AlphaFoldDB" id="A0A6L6YI03"/>
<evidence type="ECO:0000313" key="2">
    <source>
        <dbReference type="Proteomes" id="UP000472580"/>
    </source>
</evidence>